<accession>A0A9R1UH78</accession>
<keyword evidence="3" id="KW-1185">Reference proteome</keyword>
<dbReference type="AlphaFoldDB" id="A0A9R1UH78"/>
<feature type="domain" description="Helitron helicase-like" evidence="1">
    <location>
        <begin position="1"/>
        <end position="65"/>
    </location>
</feature>
<dbReference type="PANTHER" id="PTHR10492:SF99">
    <property type="entry name" value="ATP-DEPENDENT DNA HELICASE"/>
    <property type="match status" value="1"/>
</dbReference>
<evidence type="ECO:0000313" key="2">
    <source>
        <dbReference type="EMBL" id="KAJ0186978.1"/>
    </source>
</evidence>
<dbReference type="InterPro" id="IPR025476">
    <property type="entry name" value="Helitron_helicase-like"/>
</dbReference>
<gene>
    <name evidence="2" type="ORF">LSAT_V11C900487840</name>
</gene>
<proteinExistence type="predicted"/>
<comment type="caution">
    <text evidence="2">The sequence shown here is derived from an EMBL/GenBank/DDBJ whole genome shotgun (WGS) entry which is preliminary data.</text>
</comment>
<name>A0A9R1UH78_LACSA</name>
<sequence>MTCNPNWHEIKENLKPYEEGQNRAKLIDRVFHAKVEQLKMHFSRITFPEKLVLTLTGLPHAHFLLILETNCKMHTPEDFDKIVSAKLPSQNANPHLFMMVVQHMIHSPYGSLNPFTVCMKKKDDEYPLYLRLNNRSKVKFRGDIFNNKWGVRYNAYLLCKFNCHINIEICPSI</sequence>
<protein>
    <recommendedName>
        <fullName evidence="1">Helitron helicase-like domain-containing protein</fullName>
    </recommendedName>
</protein>
<dbReference type="PANTHER" id="PTHR10492">
    <property type="match status" value="1"/>
</dbReference>
<dbReference type="EMBL" id="NBSK02000009">
    <property type="protein sequence ID" value="KAJ0186978.1"/>
    <property type="molecule type" value="Genomic_DNA"/>
</dbReference>
<organism evidence="2 3">
    <name type="scientific">Lactuca sativa</name>
    <name type="common">Garden lettuce</name>
    <dbReference type="NCBI Taxonomy" id="4236"/>
    <lineage>
        <taxon>Eukaryota</taxon>
        <taxon>Viridiplantae</taxon>
        <taxon>Streptophyta</taxon>
        <taxon>Embryophyta</taxon>
        <taxon>Tracheophyta</taxon>
        <taxon>Spermatophyta</taxon>
        <taxon>Magnoliopsida</taxon>
        <taxon>eudicotyledons</taxon>
        <taxon>Gunneridae</taxon>
        <taxon>Pentapetalae</taxon>
        <taxon>asterids</taxon>
        <taxon>campanulids</taxon>
        <taxon>Asterales</taxon>
        <taxon>Asteraceae</taxon>
        <taxon>Cichorioideae</taxon>
        <taxon>Cichorieae</taxon>
        <taxon>Lactucinae</taxon>
        <taxon>Lactuca</taxon>
    </lineage>
</organism>
<reference evidence="2 3" key="1">
    <citation type="journal article" date="2017" name="Nat. Commun.">
        <title>Genome assembly with in vitro proximity ligation data and whole-genome triplication in lettuce.</title>
        <authorList>
            <person name="Reyes-Chin-Wo S."/>
            <person name="Wang Z."/>
            <person name="Yang X."/>
            <person name="Kozik A."/>
            <person name="Arikit S."/>
            <person name="Song C."/>
            <person name="Xia L."/>
            <person name="Froenicke L."/>
            <person name="Lavelle D.O."/>
            <person name="Truco M.J."/>
            <person name="Xia R."/>
            <person name="Zhu S."/>
            <person name="Xu C."/>
            <person name="Xu H."/>
            <person name="Xu X."/>
            <person name="Cox K."/>
            <person name="Korf I."/>
            <person name="Meyers B.C."/>
            <person name="Michelmore R.W."/>
        </authorList>
    </citation>
    <scope>NUCLEOTIDE SEQUENCE [LARGE SCALE GENOMIC DNA]</scope>
    <source>
        <strain evidence="3">cv. Salinas</strain>
        <tissue evidence="2">Seedlings</tissue>
    </source>
</reference>
<dbReference type="Pfam" id="PF14214">
    <property type="entry name" value="Helitron_like_N"/>
    <property type="match status" value="1"/>
</dbReference>
<evidence type="ECO:0000313" key="3">
    <source>
        <dbReference type="Proteomes" id="UP000235145"/>
    </source>
</evidence>
<dbReference type="Proteomes" id="UP000235145">
    <property type="component" value="Unassembled WGS sequence"/>
</dbReference>
<evidence type="ECO:0000259" key="1">
    <source>
        <dbReference type="Pfam" id="PF14214"/>
    </source>
</evidence>